<evidence type="ECO:0000313" key="2">
    <source>
        <dbReference type="EMBL" id="EIP85768.1"/>
    </source>
</evidence>
<reference evidence="3" key="1">
    <citation type="journal article" date="2012" name="J. Bacteriol.">
        <title>Revised Genome Sequence of Burkholderia thailandensis MSMB43 with Improved Annotation.</title>
        <authorList>
            <person name="Zhuo Y."/>
            <person name="Liu L."/>
            <person name="Wang Q."/>
            <person name="Liu X."/>
            <person name="Ren B."/>
            <person name="Liu M."/>
            <person name="Ni P."/>
            <person name="Cheng Y.Q."/>
            <person name="Zhang L."/>
        </authorList>
    </citation>
    <scope>NUCLEOTIDE SEQUENCE [LARGE SCALE GENOMIC DNA]</scope>
    <source>
        <strain evidence="3">MSMB43</strain>
    </source>
</reference>
<evidence type="ECO:0000313" key="3">
    <source>
        <dbReference type="Proteomes" id="UP000004682"/>
    </source>
</evidence>
<dbReference type="Proteomes" id="UP000004682">
    <property type="component" value="Unassembled WGS sequence"/>
</dbReference>
<name>A0ABN0G0R9_9BURK</name>
<accession>A0ABN0G0R9</accession>
<dbReference type="EMBL" id="JH692066">
    <property type="protein sequence ID" value="EIP85768.1"/>
    <property type="molecule type" value="Genomic_DNA"/>
</dbReference>
<sequence>MVTGRASDVQPDARRATTREALRRLLTIVARRSSVAIRSRRPDRDKASIARCKRLRSACHVWQRRRNVHVVHPAFPGSRGRTAFFRGDAQRRSRIPRRSRRRRGDDVEHRIRGRGVAPRSRARRARPCSGAIRFRGSDALAQAQLKRPRLLHAARIDDARCRATPARVEPWGSPCPVCMQNAQRSMRTLAHVGGNRDSSAPSASRPGPDADVFGDDPMRAQANRLSSFAARCRQPRIIHRHGAPSPAAPRHASRARPARMAHART</sequence>
<feature type="compositionally biased region" description="Basic residues" evidence="1">
    <location>
        <begin position="92"/>
        <end position="102"/>
    </location>
</feature>
<feature type="region of interest" description="Disordered" evidence="1">
    <location>
        <begin position="239"/>
        <end position="265"/>
    </location>
</feature>
<feature type="region of interest" description="Disordered" evidence="1">
    <location>
        <begin position="192"/>
        <end position="220"/>
    </location>
</feature>
<keyword evidence="3" id="KW-1185">Reference proteome</keyword>
<proteinExistence type="predicted"/>
<feature type="compositionally biased region" description="Basic residues" evidence="1">
    <location>
        <begin position="251"/>
        <end position="265"/>
    </location>
</feature>
<evidence type="ECO:0000256" key="1">
    <source>
        <dbReference type="SAM" id="MobiDB-lite"/>
    </source>
</evidence>
<protein>
    <submittedName>
        <fullName evidence="2">Uncharacterized protein</fullName>
    </submittedName>
</protein>
<gene>
    <name evidence="2" type="ORF">A33K_17826</name>
</gene>
<organism evidence="2 3">
    <name type="scientific">Burkholderia humptydooensis MSMB43</name>
    <dbReference type="NCBI Taxonomy" id="441157"/>
    <lineage>
        <taxon>Bacteria</taxon>
        <taxon>Pseudomonadati</taxon>
        <taxon>Pseudomonadota</taxon>
        <taxon>Betaproteobacteria</taxon>
        <taxon>Burkholderiales</taxon>
        <taxon>Burkholderiaceae</taxon>
        <taxon>Burkholderia</taxon>
        <taxon>pseudomallei group</taxon>
    </lineage>
</organism>
<feature type="region of interest" description="Disordered" evidence="1">
    <location>
        <begin position="88"/>
        <end position="107"/>
    </location>
</feature>